<sequence length="154" mass="17739">MKIEMHKTKLAFLLALSDLKNPLNEEEKQTLTDIAKHLHIQPLAWTNHTEPMLLKMIQSNPQLNKQYNQYTTQFEQLPEKSQILSGIEQEIKSLMVKDDRFREKGFKPTGKPTEYDSQLNNVLVVVSCYEEPETAVKKVSSLDKLKQTLGNLGQ</sequence>
<gene>
    <name evidence="1" type="ORF">CWATWH0003_5415</name>
</gene>
<organism evidence="1 2">
    <name type="scientific">Crocosphaera watsonii WH 0003</name>
    <dbReference type="NCBI Taxonomy" id="423471"/>
    <lineage>
        <taxon>Bacteria</taxon>
        <taxon>Bacillati</taxon>
        <taxon>Cyanobacteriota</taxon>
        <taxon>Cyanophyceae</taxon>
        <taxon>Oscillatoriophycideae</taxon>
        <taxon>Chroococcales</taxon>
        <taxon>Aphanothecaceae</taxon>
        <taxon>Crocosphaera</taxon>
    </lineage>
</organism>
<dbReference type="EMBL" id="AESD01000839">
    <property type="protein sequence ID" value="EHJ09820.1"/>
    <property type="molecule type" value="Genomic_DNA"/>
</dbReference>
<accession>G5JDB9</accession>
<comment type="caution">
    <text evidence="1">The sequence shown here is derived from an EMBL/GenBank/DDBJ whole genome shotgun (WGS) entry which is preliminary data.</text>
</comment>
<protein>
    <submittedName>
        <fullName evidence="1">Uncharacterized protein</fullName>
    </submittedName>
</protein>
<dbReference type="AlphaFoldDB" id="G5JDB9"/>
<reference evidence="1 2" key="1">
    <citation type="journal article" date="2011" name="Front. Microbiol.">
        <title>Two Strains of Crocosphaera watsonii with Highly Conserved Genomes are Distinguished by Strain-Specific Features.</title>
        <authorList>
            <person name="Bench S.R."/>
            <person name="Ilikchyan I.N."/>
            <person name="Tripp H.J."/>
            <person name="Zehr J.P."/>
        </authorList>
    </citation>
    <scope>NUCLEOTIDE SEQUENCE [LARGE SCALE GENOMIC DNA]</scope>
    <source>
        <strain evidence="1 2">WH 0003</strain>
    </source>
</reference>
<proteinExistence type="predicted"/>
<evidence type="ECO:0000313" key="2">
    <source>
        <dbReference type="Proteomes" id="UP000003477"/>
    </source>
</evidence>
<dbReference type="Proteomes" id="UP000003477">
    <property type="component" value="Unassembled WGS sequence"/>
</dbReference>
<dbReference type="PATRIC" id="fig|423471.3.peg.5057"/>
<name>G5JDB9_CROWT</name>
<evidence type="ECO:0000313" key="1">
    <source>
        <dbReference type="EMBL" id="EHJ09820.1"/>
    </source>
</evidence>